<protein>
    <submittedName>
        <fullName evidence="2">Protein SlyX</fullName>
    </submittedName>
</protein>
<dbReference type="KEGG" id="gai:IMCC3135_10610"/>
<reference evidence="2 3" key="1">
    <citation type="submission" date="2016-12" db="EMBL/GenBank/DDBJ databases">
        <authorList>
            <person name="Song W.-J."/>
            <person name="Kurnit D.M."/>
        </authorList>
    </citation>
    <scope>NUCLEOTIDE SEQUENCE [LARGE SCALE GENOMIC DNA]</scope>
    <source>
        <strain evidence="2 3">IMCC3135</strain>
    </source>
</reference>
<keyword evidence="3" id="KW-1185">Reference proteome</keyword>
<evidence type="ECO:0000313" key="2">
    <source>
        <dbReference type="EMBL" id="ASJ72216.1"/>
    </source>
</evidence>
<dbReference type="AlphaFoldDB" id="A0A2Z2NLL1"/>
<feature type="region of interest" description="Disordered" evidence="1">
    <location>
        <begin position="79"/>
        <end position="101"/>
    </location>
</feature>
<dbReference type="Pfam" id="PF04102">
    <property type="entry name" value="SlyX"/>
    <property type="match status" value="1"/>
</dbReference>
<gene>
    <name evidence="2" type="primary">slyX</name>
    <name evidence="2" type="ORF">IMCC3135_10610</name>
</gene>
<accession>A0A2Z2NLL1</accession>
<dbReference type="InterPro" id="IPR007236">
    <property type="entry name" value="SlyX"/>
</dbReference>
<feature type="compositionally biased region" description="Low complexity" evidence="1">
    <location>
        <begin position="84"/>
        <end position="95"/>
    </location>
</feature>
<proteinExistence type="predicted"/>
<evidence type="ECO:0000313" key="3">
    <source>
        <dbReference type="Proteomes" id="UP000250079"/>
    </source>
</evidence>
<organism evidence="2 3">
    <name type="scientific">Granulosicoccus antarcticus IMCC3135</name>
    <dbReference type="NCBI Taxonomy" id="1192854"/>
    <lineage>
        <taxon>Bacteria</taxon>
        <taxon>Pseudomonadati</taxon>
        <taxon>Pseudomonadota</taxon>
        <taxon>Gammaproteobacteria</taxon>
        <taxon>Chromatiales</taxon>
        <taxon>Granulosicoccaceae</taxon>
        <taxon>Granulosicoccus</taxon>
    </lineage>
</organism>
<evidence type="ECO:0000256" key="1">
    <source>
        <dbReference type="SAM" id="MobiDB-lite"/>
    </source>
</evidence>
<dbReference type="EMBL" id="CP018632">
    <property type="protein sequence ID" value="ASJ72216.1"/>
    <property type="molecule type" value="Genomic_DNA"/>
</dbReference>
<name>A0A2Z2NLL1_9GAMM</name>
<dbReference type="Proteomes" id="UP000250079">
    <property type="component" value="Chromosome"/>
</dbReference>
<sequence>MVSSAAIYHTVGLQTLITRKQAHMSESTYPTDPAVDARIETLELKLMDVENTVQELHEVILRQYRDIERLQLQQNELMNRMHGSTDSADTPSTTDELPPHY</sequence>